<keyword evidence="9" id="KW-1185">Reference proteome</keyword>
<dbReference type="EMBL" id="CAEKDK010000005">
    <property type="protein sequence ID" value="CAB4279753.1"/>
    <property type="molecule type" value="Genomic_DNA"/>
</dbReference>
<reference evidence="9" key="1">
    <citation type="journal article" date="2020" name="Genome Biol.">
        <title>Gamete binning: chromosome-level and haplotype-resolved genome assembly enabled by high-throughput single-cell sequencing of gamete genomes.</title>
        <authorList>
            <person name="Campoy J.A."/>
            <person name="Sun H."/>
            <person name="Goel M."/>
            <person name="Jiao W.-B."/>
            <person name="Folz-Donahue K."/>
            <person name="Wang N."/>
            <person name="Rubio M."/>
            <person name="Liu C."/>
            <person name="Kukat C."/>
            <person name="Ruiz D."/>
            <person name="Huettel B."/>
            <person name="Schneeberger K."/>
        </authorList>
    </citation>
    <scope>NUCLEOTIDE SEQUENCE [LARGE SCALE GENOMIC DNA]</scope>
    <source>
        <strain evidence="9">cv. Rojo Pasion</strain>
    </source>
</reference>
<reference evidence="4 8" key="2">
    <citation type="submission" date="2020-05" db="EMBL/GenBank/DDBJ databases">
        <authorList>
            <person name="Campoy J."/>
            <person name="Schneeberger K."/>
            <person name="Spophaly S."/>
        </authorList>
    </citation>
    <scope>NUCLEOTIDE SEQUENCE [LARGE SCALE GENOMIC DNA]</scope>
    <source>
        <strain evidence="4">PruArmRojPasFocal</strain>
    </source>
</reference>
<evidence type="ECO:0000313" key="3">
    <source>
        <dbReference type="EMBL" id="CAB4263406.1"/>
    </source>
</evidence>
<evidence type="ECO:0000313" key="9">
    <source>
        <dbReference type="Proteomes" id="UP000507245"/>
    </source>
</evidence>
<organism evidence="4 8">
    <name type="scientific">Prunus armeniaca</name>
    <name type="common">Apricot</name>
    <name type="synonym">Armeniaca vulgaris</name>
    <dbReference type="NCBI Taxonomy" id="36596"/>
    <lineage>
        <taxon>Eukaryota</taxon>
        <taxon>Viridiplantae</taxon>
        <taxon>Streptophyta</taxon>
        <taxon>Embryophyta</taxon>
        <taxon>Tracheophyta</taxon>
        <taxon>Spermatophyta</taxon>
        <taxon>Magnoliopsida</taxon>
        <taxon>eudicotyledons</taxon>
        <taxon>Gunneridae</taxon>
        <taxon>Pentapetalae</taxon>
        <taxon>rosids</taxon>
        <taxon>fabids</taxon>
        <taxon>Rosales</taxon>
        <taxon>Rosaceae</taxon>
        <taxon>Amygdaloideae</taxon>
        <taxon>Amygdaleae</taxon>
        <taxon>Prunus</taxon>
    </lineage>
</organism>
<feature type="region of interest" description="Disordered" evidence="1">
    <location>
        <begin position="45"/>
        <end position="69"/>
    </location>
</feature>
<dbReference type="EMBL" id="CAEKDK010000001">
    <property type="protein sequence ID" value="CAB4263322.1"/>
    <property type="molecule type" value="Genomic_DNA"/>
</dbReference>
<evidence type="ECO:0000313" key="6">
    <source>
        <dbReference type="EMBL" id="CAB4293922.1"/>
    </source>
</evidence>
<evidence type="ECO:0000313" key="2">
    <source>
        <dbReference type="EMBL" id="CAB4263322.1"/>
    </source>
</evidence>
<dbReference type="AlphaFoldDB" id="A0A6J5UV20"/>
<evidence type="ECO:0000313" key="8">
    <source>
        <dbReference type="Proteomes" id="UP000507222"/>
    </source>
</evidence>
<proteinExistence type="predicted"/>
<gene>
    <name evidence="4" type="ORF">CURHAP_LOCUS32335</name>
    <name evidence="2" type="ORF">CURHAP_LOCUS3464</name>
    <name evidence="3" type="ORF">CURHAP_LOCUS3560</name>
    <name evidence="5" type="ORF">CURHAP_LOCUS43053</name>
    <name evidence="6" type="ORF">ORAREDHAP_LOCUS3348</name>
    <name evidence="7" type="ORF">ORAREDHAP_LOCUS42430</name>
</gene>
<dbReference type="EMBL" id="CAEKDK010000001">
    <property type="protein sequence ID" value="CAB4263406.1"/>
    <property type="molecule type" value="Genomic_DNA"/>
</dbReference>
<dbReference type="EMBL" id="CAEKKB010000001">
    <property type="protein sequence ID" value="CAB4293922.1"/>
    <property type="molecule type" value="Genomic_DNA"/>
</dbReference>
<dbReference type="EMBL" id="CAEKKB010000007">
    <property type="protein sequence ID" value="CAB4316594.1"/>
    <property type="molecule type" value="Genomic_DNA"/>
</dbReference>
<dbReference type="OrthoDB" id="1778402at2759"/>
<dbReference type="EMBL" id="CAEKDK010000007">
    <property type="protein sequence ID" value="CAB4286230.1"/>
    <property type="molecule type" value="Genomic_DNA"/>
</dbReference>
<sequence>MEFSVFLADVRPSSGSKKLSLGAAQTYSGYEEAGVHHMEENPTRLCMPSHWTGETDSPEVELSKRDRSNAPTPYCLFRGGRKRLWDHSTFIAFQSYCKTGI</sequence>
<dbReference type="Proteomes" id="UP000507245">
    <property type="component" value="Unassembled WGS sequence"/>
</dbReference>
<protein>
    <submittedName>
        <fullName evidence="4">Uncharacterized protein</fullName>
    </submittedName>
</protein>
<evidence type="ECO:0000313" key="5">
    <source>
        <dbReference type="EMBL" id="CAB4286230.1"/>
    </source>
</evidence>
<name>A0A6J5UV20_PRUAR</name>
<evidence type="ECO:0000256" key="1">
    <source>
        <dbReference type="SAM" id="MobiDB-lite"/>
    </source>
</evidence>
<evidence type="ECO:0000313" key="7">
    <source>
        <dbReference type="EMBL" id="CAB4316594.1"/>
    </source>
</evidence>
<accession>A0A6J5UV20</accession>
<evidence type="ECO:0000313" key="4">
    <source>
        <dbReference type="EMBL" id="CAB4279753.1"/>
    </source>
</evidence>
<dbReference type="Proteomes" id="UP000507222">
    <property type="component" value="Unassembled WGS sequence"/>
</dbReference>